<evidence type="ECO:0000313" key="14">
    <source>
        <dbReference type="RefSeq" id="XP_019623596.1"/>
    </source>
</evidence>
<dbReference type="KEGG" id="bbel:109469515"/>
<comment type="similarity">
    <text evidence="2">Belongs to the TRIM/RBCC family.</text>
</comment>
<evidence type="ECO:0000256" key="8">
    <source>
        <dbReference type="PROSITE-ProRule" id="PRU00024"/>
    </source>
</evidence>
<dbReference type="GO" id="GO:0061630">
    <property type="term" value="F:ubiquitin protein ligase activity"/>
    <property type="evidence" value="ECO:0007669"/>
    <property type="project" value="UniProtKB-EC"/>
</dbReference>
<feature type="repeat" description="NHL" evidence="9">
    <location>
        <begin position="481"/>
        <end position="521"/>
    </location>
</feature>
<dbReference type="PROSITE" id="PS50119">
    <property type="entry name" value="ZF_BBOX"/>
    <property type="match status" value="2"/>
</dbReference>
<dbReference type="RefSeq" id="XP_019623596.1">
    <property type="nucleotide sequence ID" value="XM_019768037.1"/>
</dbReference>
<sequence length="749" mass="83084">MAAASSIADDFDDEFLTCALCLDLYEDPKLLPCFHTLCKRCVEGFANISGGRGFQCPLCRANVKLPCPVQLGGVDKLPSNFYVNKMLDFRRLKLSKLSHVQCQMCKSGARALAVCGDCTLMLCNNCVGVHRNTPALQGHAIITLGDLENPAMRSQYARQIYCPRHPGQRTTFYCEPCATLVCRDCTVDEHRPGQKHDPREVEKVAPKYRASVEGLMKKTEEVVSKINQKVANLDKELTATAENCEQVEKEVQQHYKKLRSKLKQEEQRMIIKIQKTNKDRKEELIHEKKEMEKELEDTNEGLAFCQNILDRDNKTELLSLRQQMEERLKHFASRQTGNRSFIGHAEVTFKPSSLYQVSGGSLSVSTGFTIEINVQEPAVESLPCSVSVTVTTNNADLTGGKVAPQIEVTSPQGKTTLIQTTAHTSPPLAAGKGQTSRVSRVWGAEWRPQQSGKHTLGVCMGGKKDLCSLTVDVCSNNPILSFGQRGSQQGQFDRPIDVAVRGDRLYVADTWNQRVQVFDLIGKFCHSFPTDDPEGLAVQTDGTIVVKSGKEVKKFSPSGKLLHKFPLGEYCAYPYGLTVQRDGRVVVADPDKHSIFLFEADGTLVKQVGGQGEGEGQFNEPCFVCVHKEDNIIVADKLNHRVQAFDRNLNYKHKFGQYGSQPQDMFGPHGVSADSRGNIVLANRGDNSDVGGIEHGRKLQVFRPDGTWVSTISSDGDKLNLPHGVAVTEDGHVFVSDTGDHCIRKYRYM</sequence>
<evidence type="ECO:0000256" key="7">
    <source>
        <dbReference type="ARBA" id="ARBA00022833"/>
    </source>
</evidence>
<dbReference type="GO" id="GO:0006513">
    <property type="term" value="P:protein monoubiquitination"/>
    <property type="evidence" value="ECO:0007669"/>
    <property type="project" value="TreeGrafter"/>
</dbReference>
<evidence type="ECO:0000256" key="10">
    <source>
        <dbReference type="SAM" id="Coils"/>
    </source>
</evidence>
<dbReference type="OrthoDB" id="10030183at2759"/>
<reference evidence="14" key="1">
    <citation type="submission" date="2025-08" db="UniProtKB">
        <authorList>
            <consortium name="RefSeq"/>
        </authorList>
    </citation>
    <scope>IDENTIFICATION</scope>
    <source>
        <tissue evidence="14">Gonad</tissue>
    </source>
</reference>
<dbReference type="FunFam" id="2.120.10.30:FF:000328">
    <property type="entry name" value="Uncharacterized protein"/>
    <property type="match status" value="1"/>
</dbReference>
<feature type="domain" description="B box-type" evidence="12">
    <location>
        <begin position="157"/>
        <end position="201"/>
    </location>
</feature>
<accession>A0A6P4Z204</accession>
<keyword evidence="6 8" id="KW-0863">Zinc-finger</keyword>
<protein>
    <recommendedName>
        <fullName evidence="3">RING-type E3 ubiquitin transferase</fullName>
        <ecNumber evidence="3">2.3.2.27</ecNumber>
    </recommendedName>
</protein>
<dbReference type="InterPro" id="IPR003649">
    <property type="entry name" value="Bbox_C"/>
</dbReference>
<dbReference type="PROSITE" id="PS00518">
    <property type="entry name" value="ZF_RING_1"/>
    <property type="match status" value="1"/>
</dbReference>
<evidence type="ECO:0000256" key="4">
    <source>
        <dbReference type="ARBA" id="ARBA00022723"/>
    </source>
</evidence>
<keyword evidence="13" id="KW-1185">Reference proteome</keyword>
<dbReference type="EC" id="2.3.2.27" evidence="3"/>
<evidence type="ECO:0000256" key="3">
    <source>
        <dbReference type="ARBA" id="ARBA00012483"/>
    </source>
</evidence>
<dbReference type="GO" id="GO:0008270">
    <property type="term" value="F:zinc ion binding"/>
    <property type="evidence" value="ECO:0007669"/>
    <property type="project" value="UniProtKB-KW"/>
</dbReference>
<dbReference type="Pfam" id="PF00643">
    <property type="entry name" value="zf-B_box"/>
    <property type="match status" value="1"/>
</dbReference>
<dbReference type="FunFam" id="2.120.10.30:FF:000095">
    <property type="entry name" value="Uncharacterized protein"/>
    <property type="match status" value="1"/>
</dbReference>
<dbReference type="PANTHER" id="PTHR25462:SF229">
    <property type="entry name" value="TRANSCRIPTION INTERMEDIARY FACTOR 1-BETA"/>
    <property type="match status" value="1"/>
</dbReference>
<dbReference type="SMART" id="SM00336">
    <property type="entry name" value="BBOX"/>
    <property type="match status" value="2"/>
</dbReference>
<dbReference type="SMART" id="SM00184">
    <property type="entry name" value="RING"/>
    <property type="match status" value="1"/>
</dbReference>
<dbReference type="PROSITE" id="PS50089">
    <property type="entry name" value="ZF_RING_2"/>
    <property type="match status" value="1"/>
</dbReference>
<feature type="repeat" description="NHL" evidence="9">
    <location>
        <begin position="573"/>
        <end position="601"/>
    </location>
</feature>
<feature type="repeat" description="NHL" evidence="9">
    <location>
        <begin position="605"/>
        <end position="648"/>
    </location>
</feature>
<evidence type="ECO:0000256" key="9">
    <source>
        <dbReference type="PROSITE-ProRule" id="PRU00504"/>
    </source>
</evidence>
<dbReference type="SMART" id="SM00502">
    <property type="entry name" value="BBC"/>
    <property type="match status" value="1"/>
</dbReference>
<dbReference type="SUPFAM" id="SSF140423">
    <property type="entry name" value="MW0975(SA0943)-like"/>
    <property type="match status" value="1"/>
</dbReference>
<evidence type="ECO:0000256" key="6">
    <source>
        <dbReference type="ARBA" id="ARBA00022771"/>
    </source>
</evidence>
<dbReference type="InterPro" id="IPR047153">
    <property type="entry name" value="TRIM45/56/19-like"/>
</dbReference>
<dbReference type="InterPro" id="IPR011042">
    <property type="entry name" value="6-blade_b-propeller_TolB-like"/>
</dbReference>
<keyword evidence="10" id="KW-0175">Coiled coil</keyword>
<dbReference type="Gene3D" id="4.10.830.40">
    <property type="match status" value="1"/>
</dbReference>
<dbReference type="InterPro" id="IPR036785">
    <property type="entry name" value="YkyA-like_sf"/>
</dbReference>
<dbReference type="SUPFAM" id="SSF101898">
    <property type="entry name" value="NHL repeat"/>
    <property type="match status" value="1"/>
</dbReference>
<organism evidence="13 14">
    <name type="scientific">Branchiostoma belcheri</name>
    <name type="common">Amphioxus</name>
    <dbReference type="NCBI Taxonomy" id="7741"/>
    <lineage>
        <taxon>Eukaryota</taxon>
        <taxon>Metazoa</taxon>
        <taxon>Chordata</taxon>
        <taxon>Cephalochordata</taxon>
        <taxon>Leptocardii</taxon>
        <taxon>Amphioxiformes</taxon>
        <taxon>Branchiostomatidae</taxon>
        <taxon>Branchiostoma</taxon>
    </lineage>
</organism>
<name>A0A6P4Z204_BRABE</name>
<evidence type="ECO:0000259" key="12">
    <source>
        <dbReference type="PROSITE" id="PS50119"/>
    </source>
</evidence>
<dbReference type="Pfam" id="PF00097">
    <property type="entry name" value="zf-C3HC4"/>
    <property type="match status" value="1"/>
</dbReference>
<dbReference type="GeneID" id="109469515"/>
<dbReference type="InterPro" id="IPR000315">
    <property type="entry name" value="Znf_B-box"/>
</dbReference>
<evidence type="ECO:0000256" key="5">
    <source>
        <dbReference type="ARBA" id="ARBA00022737"/>
    </source>
</evidence>
<dbReference type="SUPFAM" id="SSF57845">
    <property type="entry name" value="B-box zinc-binding domain"/>
    <property type="match status" value="1"/>
</dbReference>
<keyword evidence="5" id="KW-0677">Repeat</keyword>
<dbReference type="PROSITE" id="PS51125">
    <property type="entry name" value="NHL"/>
    <property type="match status" value="4"/>
</dbReference>
<proteinExistence type="inferred from homology"/>
<feature type="domain" description="RING-type" evidence="11">
    <location>
        <begin position="18"/>
        <end position="60"/>
    </location>
</feature>
<evidence type="ECO:0000313" key="13">
    <source>
        <dbReference type="Proteomes" id="UP000515135"/>
    </source>
</evidence>
<feature type="repeat" description="NHL" evidence="9">
    <location>
        <begin position="709"/>
        <end position="749"/>
    </location>
</feature>
<dbReference type="Gene3D" id="3.30.160.60">
    <property type="entry name" value="Classic Zinc Finger"/>
    <property type="match status" value="1"/>
</dbReference>
<dbReference type="Proteomes" id="UP000515135">
    <property type="component" value="Unplaced"/>
</dbReference>
<evidence type="ECO:0000259" key="11">
    <source>
        <dbReference type="PROSITE" id="PS50089"/>
    </source>
</evidence>
<dbReference type="InterPro" id="IPR013083">
    <property type="entry name" value="Znf_RING/FYVE/PHD"/>
</dbReference>
<dbReference type="AlphaFoldDB" id="A0A6P4Z204"/>
<dbReference type="InterPro" id="IPR018957">
    <property type="entry name" value="Znf_C3HC4_RING-type"/>
</dbReference>
<dbReference type="InterPro" id="IPR001258">
    <property type="entry name" value="NHL_repeat"/>
</dbReference>
<feature type="coiled-coil region" evidence="10">
    <location>
        <begin position="216"/>
        <end position="308"/>
    </location>
</feature>
<comment type="catalytic activity">
    <reaction evidence="1">
        <text>S-ubiquitinyl-[E2 ubiquitin-conjugating enzyme]-L-cysteine + [acceptor protein]-L-lysine = [E2 ubiquitin-conjugating enzyme]-L-cysteine + N(6)-ubiquitinyl-[acceptor protein]-L-lysine.</text>
        <dbReference type="EC" id="2.3.2.27"/>
    </reaction>
</comment>
<dbReference type="Gene3D" id="2.120.10.30">
    <property type="entry name" value="TolB, C-terminal domain"/>
    <property type="match status" value="2"/>
</dbReference>
<dbReference type="PANTHER" id="PTHR25462">
    <property type="entry name" value="BONUS, ISOFORM C-RELATED"/>
    <property type="match status" value="1"/>
</dbReference>
<gene>
    <name evidence="14" type="primary">LOC109469515</name>
</gene>
<dbReference type="SUPFAM" id="SSF57850">
    <property type="entry name" value="RING/U-box"/>
    <property type="match status" value="1"/>
</dbReference>
<dbReference type="InterPro" id="IPR001841">
    <property type="entry name" value="Znf_RING"/>
</dbReference>
<keyword evidence="4" id="KW-0479">Metal-binding</keyword>
<dbReference type="Pfam" id="PF01436">
    <property type="entry name" value="NHL"/>
    <property type="match status" value="3"/>
</dbReference>
<evidence type="ECO:0000256" key="2">
    <source>
        <dbReference type="ARBA" id="ARBA00008518"/>
    </source>
</evidence>
<dbReference type="Gene3D" id="3.30.40.10">
    <property type="entry name" value="Zinc/RING finger domain, C3HC4 (zinc finger)"/>
    <property type="match status" value="1"/>
</dbReference>
<evidence type="ECO:0000256" key="1">
    <source>
        <dbReference type="ARBA" id="ARBA00000900"/>
    </source>
</evidence>
<dbReference type="InterPro" id="IPR017907">
    <property type="entry name" value="Znf_RING_CS"/>
</dbReference>
<keyword evidence="7" id="KW-0862">Zinc</keyword>
<feature type="domain" description="B box-type" evidence="12">
    <location>
        <begin position="97"/>
        <end position="144"/>
    </location>
</feature>